<name>S3HNL7_9HYPH</name>
<comment type="caution">
    <text evidence="1">The sequence shown here is derived from an EMBL/GenBank/DDBJ whole genome shotgun (WGS) entry which is preliminary data.</text>
</comment>
<keyword evidence="1" id="KW-0614">Plasmid</keyword>
<keyword evidence="2" id="KW-1185">Reference proteome</keyword>
<organism evidence="1 2">
    <name type="scientific">Rhizobium grahamii CCGE 502</name>
    <dbReference type="NCBI Taxonomy" id="990285"/>
    <lineage>
        <taxon>Bacteria</taxon>
        <taxon>Pseudomonadati</taxon>
        <taxon>Pseudomonadota</taxon>
        <taxon>Alphaproteobacteria</taxon>
        <taxon>Hyphomicrobiales</taxon>
        <taxon>Rhizobiaceae</taxon>
        <taxon>Rhizobium/Agrobacterium group</taxon>
        <taxon>Rhizobium</taxon>
    </lineage>
</organism>
<accession>S3HNL7</accession>
<evidence type="ECO:0000313" key="2">
    <source>
        <dbReference type="Proteomes" id="UP000014411"/>
    </source>
</evidence>
<gene>
    <name evidence="1" type="ORF">RGCCGE502_27788</name>
</gene>
<evidence type="ECO:0000313" key="1">
    <source>
        <dbReference type="EMBL" id="EPE95001.1"/>
    </source>
</evidence>
<proteinExistence type="predicted"/>
<dbReference type="HOGENOM" id="CLU_1659338_0_0_5"/>
<dbReference type="EMBL" id="AEYE02000034">
    <property type="protein sequence ID" value="EPE95001.1"/>
    <property type="molecule type" value="Genomic_DNA"/>
</dbReference>
<dbReference type="Proteomes" id="UP000014411">
    <property type="component" value="Unassembled WGS sequence"/>
</dbReference>
<sequence length="159" mass="17848">MRGIYVDADADIDETVRTHAVRIAKYLYPNAYLSAASAVLLGTMRDGRLFLTGRRVQRQRIRTLEIIQNKAPDHPSVAQAVIGDDMGELRVDVSSIRQRFLEAFRIRSEHATSFDEAMKDGIAARLIEEHRNPENAADAVFKLARDNGWLDEGAPRNAT</sequence>
<reference evidence="1 2" key="1">
    <citation type="journal article" date="2012" name="J. Bacteriol.">
        <title>Genome sequence of Rhizobium grahamii CCGE502, a broad-host-range symbiont with low nodulation competitiveness in Phaseolus vulgaris.</title>
        <authorList>
            <person name="Althabegoiti M.J."/>
            <person name="Lozano L."/>
            <person name="Torres-Tejerizo G."/>
            <person name="Ormeno-Orrillo E."/>
            <person name="Rogel M.A."/>
            <person name="Gonzalez V."/>
            <person name="Martinez-Romero E."/>
        </authorList>
    </citation>
    <scope>NUCLEOTIDE SEQUENCE [LARGE SCALE GENOMIC DNA]</scope>
    <source>
        <strain evidence="1 2">CCGE 502</strain>
        <plasmid evidence="1">pRg502b</plasmid>
    </source>
</reference>
<dbReference type="AlphaFoldDB" id="S3HNL7"/>
<geneLocation type="plasmid" evidence="1">
    <name>pRg502b</name>
</geneLocation>
<protein>
    <submittedName>
        <fullName evidence="1">HipA domain-containing protein</fullName>
    </submittedName>
</protein>